<evidence type="ECO:0008006" key="3">
    <source>
        <dbReference type="Google" id="ProtNLM"/>
    </source>
</evidence>
<dbReference type="EMBL" id="HG934468">
    <property type="protein sequence ID" value="CDN32261.1"/>
    <property type="molecule type" value="Genomic_DNA"/>
</dbReference>
<gene>
    <name evidence="1" type="ORF">BN938_2188</name>
</gene>
<proteinExistence type="predicted"/>
<dbReference type="HOGENOM" id="CLU_058986_0_0_10"/>
<dbReference type="AlphaFoldDB" id="A0A060R9G3"/>
<protein>
    <recommendedName>
        <fullName evidence="3">Lipoprotein</fullName>
    </recommendedName>
</protein>
<evidence type="ECO:0000313" key="1">
    <source>
        <dbReference type="EMBL" id="CDN32261.1"/>
    </source>
</evidence>
<sequence length="371" mass="43221">MRKIALLLFIVLTSCTKRDSFFCTPDNKKPNIKYQSIDFESYRFDSIHTSYSGLTLQKEDRLLFVDRVFMWVYEFDRNGDLLQRHLGRGNSSRELPMGNIEVAAITQDNDIIFLGATNEWIVVDSSFRRKEQTKRMLGMKLGITDKGMYDQVEGIYAFLDEKYTFKSYGDNVYIAIVADSEMLNILTPDFATQARVLARIDANKMEIVKVLGRHTPELAKSEGNAFPYFTFDIDRSNGDFYLTYELDSLIYVYDKNFNIKSSFGYSGKDMDRNYNMVEMDNFRAEYPLQRMKRGYYDRVSLVNGKVFRSYKKGTHSQYDGLQIYEDGVLIADVETPKGVEIAAYIEPYYYSAFICDEAREEISSYKFKLEK</sequence>
<evidence type="ECO:0000313" key="2">
    <source>
        <dbReference type="Proteomes" id="UP000027616"/>
    </source>
</evidence>
<dbReference type="OrthoDB" id="1007219at2"/>
<accession>A0A060R9G3</accession>
<organism evidence="1 2">
    <name type="scientific">Mucinivorans hirudinis</name>
    <dbReference type="NCBI Taxonomy" id="1433126"/>
    <lineage>
        <taxon>Bacteria</taxon>
        <taxon>Pseudomonadati</taxon>
        <taxon>Bacteroidota</taxon>
        <taxon>Bacteroidia</taxon>
        <taxon>Bacteroidales</taxon>
        <taxon>Rikenellaceae</taxon>
        <taxon>Mucinivorans</taxon>
    </lineage>
</organism>
<dbReference type="PROSITE" id="PS51257">
    <property type="entry name" value="PROKAR_LIPOPROTEIN"/>
    <property type="match status" value="1"/>
</dbReference>
<dbReference type="eggNOG" id="ENOG50339HX">
    <property type="taxonomic scope" value="Bacteria"/>
</dbReference>
<dbReference type="Proteomes" id="UP000027616">
    <property type="component" value="Chromosome I"/>
</dbReference>
<reference evidence="1 2" key="1">
    <citation type="journal article" date="2015" name="Genome Announc.">
        <title>Complete Genome Sequence of the Novel Leech Symbiont Mucinivorans hirudinis M3T.</title>
        <authorList>
            <person name="Nelson M.C."/>
            <person name="Bomar L."/>
            <person name="Graf J."/>
        </authorList>
    </citation>
    <scope>NUCLEOTIDE SEQUENCE [LARGE SCALE GENOMIC DNA]</scope>
    <source>
        <strain evidence="2">M3</strain>
    </source>
</reference>
<keyword evidence="2" id="KW-1185">Reference proteome</keyword>
<name>A0A060R9G3_9BACT</name>
<dbReference type="KEGG" id="rbc:BN938_2188"/>